<evidence type="ECO:0000313" key="1">
    <source>
        <dbReference type="EMBL" id="JAH90078.1"/>
    </source>
</evidence>
<organism evidence="1">
    <name type="scientific">Anguilla anguilla</name>
    <name type="common">European freshwater eel</name>
    <name type="synonym">Muraena anguilla</name>
    <dbReference type="NCBI Taxonomy" id="7936"/>
    <lineage>
        <taxon>Eukaryota</taxon>
        <taxon>Metazoa</taxon>
        <taxon>Chordata</taxon>
        <taxon>Craniata</taxon>
        <taxon>Vertebrata</taxon>
        <taxon>Euteleostomi</taxon>
        <taxon>Actinopterygii</taxon>
        <taxon>Neopterygii</taxon>
        <taxon>Teleostei</taxon>
        <taxon>Anguilliformes</taxon>
        <taxon>Anguillidae</taxon>
        <taxon>Anguilla</taxon>
    </lineage>
</organism>
<reference evidence="1" key="2">
    <citation type="journal article" date="2015" name="Fish Shellfish Immunol.">
        <title>Early steps in the European eel (Anguilla anguilla)-Vibrio vulnificus interaction in the gills: Role of the RtxA13 toxin.</title>
        <authorList>
            <person name="Callol A."/>
            <person name="Pajuelo D."/>
            <person name="Ebbesson L."/>
            <person name="Teles M."/>
            <person name="MacKenzie S."/>
            <person name="Amaro C."/>
        </authorList>
    </citation>
    <scope>NUCLEOTIDE SEQUENCE</scope>
</reference>
<sequence length="73" mass="8464">MVSYFILRCSFKSCCSITLRLFASRKSARSFLFMHFRTCNATLTAITFPQRSSILSTTSRTSKSSIRFSKYRE</sequence>
<protein>
    <submittedName>
        <fullName evidence="1">Uncharacterized protein</fullName>
    </submittedName>
</protein>
<accession>A0A0E9WKS3</accession>
<reference evidence="1" key="1">
    <citation type="submission" date="2014-11" db="EMBL/GenBank/DDBJ databases">
        <authorList>
            <person name="Amaro Gonzalez C."/>
        </authorList>
    </citation>
    <scope>NUCLEOTIDE SEQUENCE</scope>
</reference>
<dbReference type="AlphaFoldDB" id="A0A0E9WKS3"/>
<proteinExistence type="predicted"/>
<name>A0A0E9WKS3_ANGAN</name>
<dbReference type="EMBL" id="GBXM01018499">
    <property type="protein sequence ID" value="JAH90078.1"/>
    <property type="molecule type" value="Transcribed_RNA"/>
</dbReference>